<dbReference type="Pfam" id="PF05022">
    <property type="entry name" value="SRP40_C"/>
    <property type="match status" value="1"/>
</dbReference>
<feature type="compositionally biased region" description="Basic and acidic residues" evidence="1">
    <location>
        <begin position="533"/>
        <end position="543"/>
    </location>
</feature>
<feature type="region of interest" description="Disordered" evidence="1">
    <location>
        <begin position="601"/>
        <end position="638"/>
    </location>
</feature>
<evidence type="ECO:0000256" key="1">
    <source>
        <dbReference type="SAM" id="MobiDB-lite"/>
    </source>
</evidence>
<feature type="domain" description="Srp40 C-terminal" evidence="2">
    <location>
        <begin position="565"/>
        <end position="632"/>
    </location>
</feature>
<evidence type="ECO:0000313" key="4">
    <source>
        <dbReference type="Proteomes" id="UP001497522"/>
    </source>
</evidence>
<feature type="compositionally biased region" description="Acidic residues" evidence="1">
    <location>
        <begin position="161"/>
        <end position="174"/>
    </location>
</feature>
<dbReference type="PANTHER" id="PTHR23216">
    <property type="entry name" value="NUCLEOLAR AND COILED-BODY PHOSPHOPROTEIN 1"/>
    <property type="match status" value="1"/>
</dbReference>
<name>A0ABP1BKN6_9BRYO</name>
<dbReference type="InterPro" id="IPR007718">
    <property type="entry name" value="Srp40_C"/>
</dbReference>
<feature type="compositionally biased region" description="Low complexity" evidence="1">
    <location>
        <begin position="210"/>
        <end position="225"/>
    </location>
</feature>
<dbReference type="SMART" id="SM00667">
    <property type="entry name" value="LisH"/>
    <property type="match status" value="1"/>
</dbReference>
<gene>
    <name evidence="3" type="ORF">CSSPJE1EN2_LOCUS18397</name>
</gene>
<dbReference type="InterPro" id="IPR039191">
    <property type="entry name" value="Nopp140-like"/>
</dbReference>
<feature type="compositionally biased region" description="Basic and acidic residues" evidence="1">
    <location>
        <begin position="70"/>
        <end position="82"/>
    </location>
</feature>
<feature type="compositionally biased region" description="Polar residues" evidence="1">
    <location>
        <begin position="544"/>
        <end position="567"/>
    </location>
</feature>
<feature type="region of interest" description="Disordered" evidence="1">
    <location>
        <begin position="32"/>
        <end position="567"/>
    </location>
</feature>
<feature type="compositionally biased region" description="Acidic residues" evidence="1">
    <location>
        <begin position="229"/>
        <end position="242"/>
    </location>
</feature>
<accession>A0ABP1BKN6</accession>
<dbReference type="PROSITE" id="PS50896">
    <property type="entry name" value="LISH"/>
    <property type="match status" value="1"/>
</dbReference>
<feature type="compositionally biased region" description="Acidic residues" evidence="1">
    <location>
        <begin position="361"/>
        <end position="371"/>
    </location>
</feature>
<feature type="compositionally biased region" description="Polar residues" evidence="1">
    <location>
        <begin position="330"/>
        <end position="348"/>
    </location>
</feature>
<organism evidence="3 4">
    <name type="scientific">Sphagnum jensenii</name>
    <dbReference type="NCBI Taxonomy" id="128206"/>
    <lineage>
        <taxon>Eukaryota</taxon>
        <taxon>Viridiplantae</taxon>
        <taxon>Streptophyta</taxon>
        <taxon>Embryophyta</taxon>
        <taxon>Bryophyta</taxon>
        <taxon>Sphagnophytina</taxon>
        <taxon>Sphagnopsida</taxon>
        <taxon>Sphagnales</taxon>
        <taxon>Sphagnaceae</taxon>
        <taxon>Sphagnum</taxon>
    </lineage>
</organism>
<dbReference type="EMBL" id="OZ023706">
    <property type="protein sequence ID" value="CAK9876175.1"/>
    <property type="molecule type" value="Genomic_DNA"/>
</dbReference>
<feature type="compositionally biased region" description="Basic residues" evidence="1">
    <location>
        <begin position="604"/>
        <end position="617"/>
    </location>
</feature>
<feature type="compositionally biased region" description="Acidic residues" evidence="1">
    <location>
        <begin position="126"/>
        <end position="138"/>
    </location>
</feature>
<dbReference type="PANTHER" id="PTHR23216:SF1">
    <property type="entry name" value="NUCLEOLAR AND COILED-BODY PHOSPHOPROTEIN 1"/>
    <property type="match status" value="1"/>
</dbReference>
<dbReference type="Proteomes" id="UP001497522">
    <property type="component" value="Chromosome 5"/>
</dbReference>
<reference evidence="3" key="1">
    <citation type="submission" date="2024-03" db="EMBL/GenBank/DDBJ databases">
        <authorList>
            <consortium name="ELIXIR-Norway"/>
            <consortium name="Elixir Norway"/>
        </authorList>
    </citation>
    <scope>NUCLEOTIDE SEQUENCE</scope>
</reference>
<sequence length="638" mass="67624">MASSVSLDQLVVDFLRKRGFLKTLKSFVSETGLKRKTKDQGSKELAEKHSKILPVLSKHASSSDEDEEGDHGVSKNKSKEISGKIQLKKLTESKLKVSNAESLKDATRNGKNMIKAVKPEAKDTDSSSDDSEGEDEGTPTEVVSNGTTTVKDAETTTSTSSDEDEDEDEVDEVGDTAVKVATGATAATVNGVESSSDDSSSDSDDEEGTVKPVAVVPKVKAAIASKVEEESEEESSESEDEAVKEPQVQQSEAKTEVVPSTKRENSSSSDSSSDDEDEEPVMRKPAKLTKANGSEANLIAAASTAKKNITSSLSSSDSSDSEADDENISARKSNTPGGPVPVQTSVPTSGVKEITSPASLSEEEDESSDESVEIKSTGGPGLGRAIKASSSDDSSDSSDEEATKPSLKSREGKAAVSHNLGVLAHKGSVQVTSANQGTRKEVKKDVKKQLAIDSTVKKGKKSHKTVSPQKDVEMADTSKTVANTPMEVDPHSKNGPTGIPSSKKRKPVEKGADVSPANKKAKVEDEVNGELNRAGDNKGEEFTKNSLPEKTNKSAQNKPLGSASKDTVQLLDPRLSDNSYWAKSGAEDGWGAKAQEVLGQVRGKNFRHEKTKKKRGSYKGGVIDHQSHSIKFANSDDE</sequence>
<evidence type="ECO:0000259" key="2">
    <source>
        <dbReference type="Pfam" id="PF05022"/>
    </source>
</evidence>
<protein>
    <recommendedName>
        <fullName evidence="2">Srp40 C-terminal domain-containing protein</fullName>
    </recommendedName>
</protein>
<dbReference type="InterPro" id="IPR006594">
    <property type="entry name" value="LisH"/>
</dbReference>
<evidence type="ECO:0000313" key="3">
    <source>
        <dbReference type="EMBL" id="CAK9876175.1"/>
    </source>
</evidence>
<proteinExistence type="predicted"/>
<feature type="compositionally biased region" description="Basic and acidic residues" evidence="1">
    <location>
        <begin position="438"/>
        <end position="450"/>
    </location>
</feature>
<feature type="compositionally biased region" description="Acidic residues" evidence="1">
    <location>
        <begin position="195"/>
        <end position="207"/>
    </location>
</feature>
<keyword evidence="4" id="KW-1185">Reference proteome</keyword>
<feature type="compositionally biased region" description="Basic and acidic residues" evidence="1">
    <location>
        <begin position="38"/>
        <end position="50"/>
    </location>
</feature>
<feature type="compositionally biased region" description="Low complexity" evidence="1">
    <location>
        <begin position="175"/>
        <end position="194"/>
    </location>
</feature>